<evidence type="ECO:0000256" key="5">
    <source>
        <dbReference type="ARBA" id="ARBA00023239"/>
    </source>
</evidence>
<comment type="catalytic activity">
    <reaction evidence="1 7">
        <text>GDP-alpha-D-mannose = GDP-4-dehydro-alpha-D-rhamnose + H2O</text>
        <dbReference type="Rhea" id="RHEA:23820"/>
        <dbReference type="ChEBI" id="CHEBI:15377"/>
        <dbReference type="ChEBI" id="CHEBI:57527"/>
        <dbReference type="ChEBI" id="CHEBI:57964"/>
        <dbReference type="EC" id="4.2.1.47"/>
    </reaction>
</comment>
<dbReference type="InterPro" id="IPR016040">
    <property type="entry name" value="NAD(P)-bd_dom"/>
</dbReference>
<evidence type="ECO:0000256" key="3">
    <source>
        <dbReference type="ARBA" id="ARBA00009263"/>
    </source>
</evidence>
<evidence type="ECO:0000256" key="4">
    <source>
        <dbReference type="ARBA" id="ARBA00011989"/>
    </source>
</evidence>
<comment type="caution">
    <text evidence="7">Lacks conserved residue(s) required for the propagation of feature annotation.</text>
</comment>
<evidence type="ECO:0000313" key="9">
    <source>
        <dbReference type="EMBL" id="PCJ40423.1"/>
    </source>
</evidence>
<dbReference type="Proteomes" id="UP000228987">
    <property type="component" value="Unassembled WGS sequence"/>
</dbReference>
<dbReference type="GO" id="GO:0008446">
    <property type="term" value="F:GDP-mannose 4,6-dehydratase activity"/>
    <property type="evidence" value="ECO:0007669"/>
    <property type="project" value="UniProtKB-UniRule"/>
</dbReference>
<dbReference type="InterPro" id="IPR006368">
    <property type="entry name" value="GDP_Man_deHydtase"/>
</dbReference>
<dbReference type="GO" id="GO:0042351">
    <property type="term" value="P:'de novo' GDP-L-fucose biosynthetic process"/>
    <property type="evidence" value="ECO:0007669"/>
    <property type="project" value="TreeGrafter"/>
</dbReference>
<feature type="domain" description="NAD(P)-binding" evidence="8">
    <location>
        <begin position="5"/>
        <end position="333"/>
    </location>
</feature>
<dbReference type="HAMAP" id="MF_00955">
    <property type="entry name" value="GDP_Man_dehydratase"/>
    <property type="match status" value="1"/>
</dbReference>
<dbReference type="FunFam" id="3.40.50.720:FF:000924">
    <property type="entry name" value="GDP-mannose 4,6 dehydratase"/>
    <property type="match status" value="1"/>
</dbReference>
<name>A0A2A5C9J7_9GAMM</name>
<dbReference type="InterPro" id="IPR036291">
    <property type="entry name" value="NAD(P)-bd_dom_sf"/>
</dbReference>
<evidence type="ECO:0000256" key="1">
    <source>
        <dbReference type="ARBA" id="ARBA00000188"/>
    </source>
</evidence>
<dbReference type="GO" id="GO:0070401">
    <property type="term" value="F:NADP+ binding"/>
    <property type="evidence" value="ECO:0007669"/>
    <property type="project" value="UniProtKB-UniRule"/>
</dbReference>
<evidence type="ECO:0000256" key="6">
    <source>
        <dbReference type="ARBA" id="ARBA00059383"/>
    </source>
</evidence>
<dbReference type="EC" id="4.2.1.47" evidence="4 7"/>
<dbReference type="Gene3D" id="3.90.25.10">
    <property type="entry name" value="UDP-galactose 4-epimerase, domain 1"/>
    <property type="match status" value="1"/>
</dbReference>
<protein>
    <recommendedName>
        <fullName evidence="4 7">GDP-mannose 4,6-dehydratase</fullName>
        <ecNumber evidence="4 7">4.2.1.47</ecNumber>
    </recommendedName>
    <alternativeName>
        <fullName evidence="7">GDP-D-mannose dehydratase</fullName>
    </alternativeName>
</protein>
<proteinExistence type="inferred from homology"/>
<comment type="caution">
    <text evidence="9">The sequence shown here is derived from an EMBL/GenBank/DDBJ whole genome shotgun (WGS) entry which is preliminary data.</text>
</comment>
<dbReference type="AlphaFoldDB" id="A0A2A5C9J7"/>
<comment type="cofactor">
    <cofactor evidence="2 7">
        <name>NADP(+)</name>
        <dbReference type="ChEBI" id="CHEBI:58349"/>
    </cofactor>
</comment>
<comment type="function">
    <text evidence="6 7">Catalyzes the conversion of GDP-D-mannose to GDP-4-dehydro-6-deoxy-D-mannose.</text>
</comment>
<comment type="similarity">
    <text evidence="3 7">Belongs to the NAD(P)-dependent epimerase/dehydratase family. GDP-mannose 4,6-dehydratase subfamily.</text>
</comment>
<keyword evidence="5 7" id="KW-0456">Lyase</keyword>
<dbReference type="CDD" id="cd05260">
    <property type="entry name" value="GDP_MD_SDR_e"/>
    <property type="match status" value="1"/>
</dbReference>
<dbReference type="NCBIfam" id="TIGR01472">
    <property type="entry name" value="gmd"/>
    <property type="match status" value="1"/>
</dbReference>
<sequence>MKKALITGITGQDGSYLAELLLEKGYEVHGIKRRSSSFNTARIDHLYTDPHVVGTKLFLHYGDMTDSTSLIRILKDVQPDEIYNLAAQSHVAVSFEEPEYTANSDAIGALRLLEAIRILGLESKTKFYQASTSELYGEVRETPQTEKTPFYPRSPYAAAKIYAYWITVNYREAYGIYACNGILFNHESPRRGETFVTRKITRALARIKLGLQECLYLGNMNALRDWGHAKDYVYMQWLMLQQESPDDFVIATGKQYSVRDFVNAASKELKMELTWDGEGLEEKGYLNGNCVVQVDPKYFRPTEVETLMGSSEKAKNKLGWSPKVSFEELVSEMAQADLELAQKDILLKDNGYYSANYNE</sequence>
<keyword evidence="7" id="KW-0521">NADP</keyword>
<evidence type="ECO:0000313" key="10">
    <source>
        <dbReference type="Proteomes" id="UP000228987"/>
    </source>
</evidence>
<dbReference type="Gene3D" id="3.40.50.720">
    <property type="entry name" value="NAD(P)-binding Rossmann-like Domain"/>
    <property type="match status" value="1"/>
</dbReference>
<dbReference type="Pfam" id="PF16363">
    <property type="entry name" value="GDP_Man_Dehyd"/>
    <property type="match status" value="1"/>
</dbReference>
<dbReference type="PANTHER" id="PTHR43715:SF1">
    <property type="entry name" value="GDP-MANNOSE 4,6 DEHYDRATASE"/>
    <property type="match status" value="1"/>
</dbReference>
<organism evidence="9 10">
    <name type="scientific">SAR86 cluster bacterium</name>
    <dbReference type="NCBI Taxonomy" id="2030880"/>
    <lineage>
        <taxon>Bacteria</taxon>
        <taxon>Pseudomonadati</taxon>
        <taxon>Pseudomonadota</taxon>
        <taxon>Gammaproteobacteria</taxon>
        <taxon>SAR86 cluster</taxon>
    </lineage>
</organism>
<reference evidence="10" key="1">
    <citation type="submission" date="2017-08" db="EMBL/GenBank/DDBJ databases">
        <title>A dynamic microbial community with high functional redundancy inhabits the cold, oxic subseafloor aquifer.</title>
        <authorList>
            <person name="Tully B.J."/>
            <person name="Wheat C.G."/>
            <person name="Glazer B.T."/>
            <person name="Huber J.A."/>
        </authorList>
    </citation>
    <scope>NUCLEOTIDE SEQUENCE [LARGE SCALE GENOMIC DNA]</scope>
</reference>
<gene>
    <name evidence="7 9" type="primary">gmd</name>
    <name evidence="9" type="ORF">COA71_11250</name>
</gene>
<dbReference type="PANTHER" id="PTHR43715">
    <property type="entry name" value="GDP-MANNOSE 4,6-DEHYDRATASE"/>
    <property type="match status" value="1"/>
</dbReference>
<dbReference type="SUPFAM" id="SSF51735">
    <property type="entry name" value="NAD(P)-binding Rossmann-fold domains"/>
    <property type="match status" value="1"/>
</dbReference>
<evidence type="ECO:0000256" key="7">
    <source>
        <dbReference type="HAMAP-Rule" id="MF_00955"/>
    </source>
</evidence>
<evidence type="ECO:0000256" key="2">
    <source>
        <dbReference type="ARBA" id="ARBA00001937"/>
    </source>
</evidence>
<dbReference type="EMBL" id="NVWI01000009">
    <property type="protein sequence ID" value="PCJ40423.1"/>
    <property type="molecule type" value="Genomic_DNA"/>
</dbReference>
<accession>A0A2A5C9J7</accession>
<evidence type="ECO:0000259" key="8">
    <source>
        <dbReference type="Pfam" id="PF16363"/>
    </source>
</evidence>